<sequence>MNTVSTLASFIIGSALLLVPTVSMPPGTIAASTVTAPSHAWQWPLSPKPSILNRFDPPAERWLSGHRGVDLEGSLGATVTAPAGGIVSYVGTIVNRPVLVISHGSGLLSSFEPVRSTLSVGAIVATGDEIGMIGTGAHCNARCLHWGLRLDGQYIDPLLTILDTRPSILLPLD</sequence>
<name>A0ABX1G9A8_9MICC</name>
<evidence type="ECO:0000256" key="1">
    <source>
        <dbReference type="ARBA" id="ARBA00022729"/>
    </source>
</evidence>
<dbReference type="CDD" id="cd12797">
    <property type="entry name" value="M23_peptidase"/>
    <property type="match status" value="1"/>
</dbReference>
<protein>
    <submittedName>
        <fullName evidence="4">M23 family metallopeptidase</fullName>
    </submittedName>
</protein>
<evidence type="ECO:0000259" key="3">
    <source>
        <dbReference type="Pfam" id="PF01551"/>
    </source>
</evidence>
<dbReference type="PANTHER" id="PTHR21666">
    <property type="entry name" value="PEPTIDASE-RELATED"/>
    <property type="match status" value="1"/>
</dbReference>
<feature type="signal peptide" evidence="2">
    <location>
        <begin position="1"/>
        <end position="30"/>
    </location>
</feature>
<keyword evidence="1 2" id="KW-0732">Signal</keyword>
<accession>A0ABX1G9A8</accession>
<feature type="domain" description="M23ase beta-sheet core" evidence="3">
    <location>
        <begin position="65"/>
        <end position="157"/>
    </location>
</feature>
<organism evidence="4 5">
    <name type="scientific">Paeniglutamicibacter terrestris</name>
    <dbReference type="NCBI Taxonomy" id="2723403"/>
    <lineage>
        <taxon>Bacteria</taxon>
        <taxon>Bacillati</taxon>
        <taxon>Actinomycetota</taxon>
        <taxon>Actinomycetes</taxon>
        <taxon>Micrococcales</taxon>
        <taxon>Micrococcaceae</taxon>
        <taxon>Paeniglutamicibacter</taxon>
    </lineage>
</organism>
<dbReference type="SUPFAM" id="SSF51261">
    <property type="entry name" value="Duplicated hybrid motif"/>
    <property type="match status" value="1"/>
</dbReference>
<dbReference type="InterPro" id="IPR050570">
    <property type="entry name" value="Cell_wall_metabolism_enzyme"/>
</dbReference>
<dbReference type="EMBL" id="JAAWVT010000008">
    <property type="protein sequence ID" value="NKG22115.1"/>
    <property type="molecule type" value="Genomic_DNA"/>
</dbReference>
<dbReference type="InterPro" id="IPR011055">
    <property type="entry name" value="Dup_hybrid_motif"/>
</dbReference>
<evidence type="ECO:0000313" key="5">
    <source>
        <dbReference type="Proteomes" id="UP000746595"/>
    </source>
</evidence>
<dbReference type="PANTHER" id="PTHR21666:SF289">
    <property type="entry name" value="L-ALA--D-GLU ENDOPEPTIDASE"/>
    <property type="match status" value="1"/>
</dbReference>
<dbReference type="Proteomes" id="UP000746595">
    <property type="component" value="Unassembled WGS sequence"/>
</dbReference>
<evidence type="ECO:0000313" key="4">
    <source>
        <dbReference type="EMBL" id="NKG22115.1"/>
    </source>
</evidence>
<keyword evidence="5" id="KW-1185">Reference proteome</keyword>
<dbReference type="RefSeq" id="WP_168152896.1">
    <property type="nucleotide sequence ID" value="NZ_JAAWVT010000008.1"/>
</dbReference>
<dbReference type="InterPro" id="IPR016047">
    <property type="entry name" value="M23ase_b-sheet_dom"/>
</dbReference>
<dbReference type="Pfam" id="PF01551">
    <property type="entry name" value="Peptidase_M23"/>
    <property type="match status" value="1"/>
</dbReference>
<reference evidence="4 5" key="1">
    <citation type="submission" date="2020-04" db="EMBL/GenBank/DDBJ databases">
        <title>Paeniglutamicibacter sp. ANT13_2, a novel actinomycete isolated from sediment in Antarctica.</title>
        <authorList>
            <person name="Sakdapetsiri C."/>
            <person name="Pinyakong O."/>
        </authorList>
    </citation>
    <scope>NUCLEOTIDE SEQUENCE [LARGE SCALE GENOMIC DNA]</scope>
    <source>
        <strain evidence="4 5">ANT13_2</strain>
    </source>
</reference>
<dbReference type="Gene3D" id="2.70.70.10">
    <property type="entry name" value="Glucose Permease (Domain IIA)"/>
    <property type="match status" value="1"/>
</dbReference>
<comment type="caution">
    <text evidence="4">The sequence shown here is derived from an EMBL/GenBank/DDBJ whole genome shotgun (WGS) entry which is preliminary data.</text>
</comment>
<gene>
    <name evidence="4" type="ORF">HED64_15550</name>
</gene>
<evidence type="ECO:0000256" key="2">
    <source>
        <dbReference type="SAM" id="SignalP"/>
    </source>
</evidence>
<proteinExistence type="predicted"/>
<feature type="chain" id="PRO_5046678712" evidence="2">
    <location>
        <begin position="31"/>
        <end position="173"/>
    </location>
</feature>